<evidence type="ECO:0000313" key="3">
    <source>
        <dbReference type="EMBL" id="GAA4718073.1"/>
    </source>
</evidence>
<dbReference type="RefSeq" id="WP_345502101.1">
    <property type="nucleotide sequence ID" value="NZ_BAABLO010000004.1"/>
</dbReference>
<comment type="caution">
    <text evidence="3">The sequence shown here is derived from an EMBL/GenBank/DDBJ whole genome shotgun (WGS) entry which is preliminary data.</text>
</comment>
<evidence type="ECO:0000313" key="4">
    <source>
        <dbReference type="Proteomes" id="UP001500556"/>
    </source>
</evidence>
<proteinExistence type="predicted"/>
<sequence>MAGEADAPDAGSPRAPADRPATAPDRPESAAAGNLLVWSTGSLLVFGLFLVVVPGSQPAGRTWLWVGVVLAVLGGVASALATSARLRYLRSRRGPADPQ</sequence>
<keyword evidence="4" id="KW-1185">Reference proteome</keyword>
<organism evidence="3 4">
    <name type="scientific">Pedococcus ginsenosidimutans</name>
    <dbReference type="NCBI Taxonomy" id="490570"/>
    <lineage>
        <taxon>Bacteria</taxon>
        <taxon>Bacillati</taxon>
        <taxon>Actinomycetota</taxon>
        <taxon>Actinomycetes</taxon>
        <taxon>Micrococcales</taxon>
        <taxon>Intrasporangiaceae</taxon>
        <taxon>Pedococcus</taxon>
    </lineage>
</organism>
<name>A0ABP8Y0C6_9MICO</name>
<evidence type="ECO:0000256" key="2">
    <source>
        <dbReference type="SAM" id="Phobius"/>
    </source>
</evidence>
<feature type="transmembrane region" description="Helical" evidence="2">
    <location>
        <begin position="35"/>
        <end position="56"/>
    </location>
</feature>
<feature type="transmembrane region" description="Helical" evidence="2">
    <location>
        <begin position="62"/>
        <end position="83"/>
    </location>
</feature>
<evidence type="ECO:0008006" key="5">
    <source>
        <dbReference type="Google" id="ProtNLM"/>
    </source>
</evidence>
<accession>A0ABP8Y0C6</accession>
<feature type="region of interest" description="Disordered" evidence="1">
    <location>
        <begin position="1"/>
        <end position="29"/>
    </location>
</feature>
<keyword evidence="2" id="KW-0812">Transmembrane</keyword>
<reference evidence="4" key="1">
    <citation type="journal article" date="2019" name="Int. J. Syst. Evol. Microbiol.">
        <title>The Global Catalogue of Microorganisms (GCM) 10K type strain sequencing project: providing services to taxonomists for standard genome sequencing and annotation.</title>
        <authorList>
            <consortium name="The Broad Institute Genomics Platform"/>
            <consortium name="The Broad Institute Genome Sequencing Center for Infectious Disease"/>
            <person name="Wu L."/>
            <person name="Ma J."/>
        </authorList>
    </citation>
    <scope>NUCLEOTIDE SEQUENCE [LARGE SCALE GENOMIC DNA]</scope>
    <source>
        <strain evidence="4">JCM 18961</strain>
    </source>
</reference>
<keyword evidence="2" id="KW-1133">Transmembrane helix</keyword>
<dbReference type="EMBL" id="BAABLO010000004">
    <property type="protein sequence ID" value="GAA4718073.1"/>
    <property type="molecule type" value="Genomic_DNA"/>
</dbReference>
<keyword evidence="2" id="KW-0472">Membrane</keyword>
<feature type="compositionally biased region" description="Low complexity" evidence="1">
    <location>
        <begin position="13"/>
        <end position="24"/>
    </location>
</feature>
<evidence type="ECO:0000256" key="1">
    <source>
        <dbReference type="SAM" id="MobiDB-lite"/>
    </source>
</evidence>
<protein>
    <recommendedName>
        <fullName evidence="5">DUF2530 domain-containing protein</fullName>
    </recommendedName>
</protein>
<gene>
    <name evidence="3" type="ORF">GCM10025782_13960</name>
</gene>
<dbReference type="Proteomes" id="UP001500556">
    <property type="component" value="Unassembled WGS sequence"/>
</dbReference>